<dbReference type="AlphaFoldDB" id="A0A2N5VDL4"/>
<reference evidence="1 2" key="1">
    <citation type="submission" date="2017-11" db="EMBL/GenBank/DDBJ databases">
        <title>De novo assembly and phasing of dikaryotic genomes from two isolates of Puccinia coronata f. sp. avenae, the causal agent of oat crown rust.</title>
        <authorList>
            <person name="Miller M.E."/>
            <person name="Zhang Y."/>
            <person name="Omidvar V."/>
            <person name="Sperschneider J."/>
            <person name="Schwessinger B."/>
            <person name="Raley C."/>
            <person name="Palmer J.M."/>
            <person name="Garnica D."/>
            <person name="Upadhyaya N."/>
            <person name="Rathjen J."/>
            <person name="Taylor J.M."/>
            <person name="Park R.F."/>
            <person name="Dodds P.N."/>
            <person name="Hirsch C.D."/>
            <person name="Kianian S.F."/>
            <person name="Figueroa M."/>
        </authorList>
    </citation>
    <scope>NUCLEOTIDE SEQUENCE [LARGE SCALE GENOMIC DNA]</scope>
    <source>
        <strain evidence="1">12SD80</strain>
    </source>
</reference>
<gene>
    <name evidence="1" type="ORF">PCASD_03586</name>
</gene>
<dbReference type="PANTHER" id="PTHR33069">
    <property type="entry name" value="CHROMOSOME 7, WHOLE GENOME SHOTGUN SEQUENCE-RELATED"/>
    <property type="match status" value="1"/>
</dbReference>
<organism evidence="1 2">
    <name type="scientific">Puccinia coronata f. sp. avenae</name>
    <dbReference type="NCBI Taxonomy" id="200324"/>
    <lineage>
        <taxon>Eukaryota</taxon>
        <taxon>Fungi</taxon>
        <taxon>Dikarya</taxon>
        <taxon>Basidiomycota</taxon>
        <taxon>Pucciniomycotina</taxon>
        <taxon>Pucciniomycetes</taxon>
        <taxon>Pucciniales</taxon>
        <taxon>Pucciniaceae</taxon>
        <taxon>Puccinia</taxon>
    </lineage>
</organism>
<evidence type="ECO:0000313" key="2">
    <source>
        <dbReference type="Proteomes" id="UP000235392"/>
    </source>
</evidence>
<comment type="caution">
    <text evidence="1">The sequence shown here is derived from an EMBL/GenBank/DDBJ whole genome shotgun (WGS) entry which is preliminary data.</text>
</comment>
<proteinExistence type="predicted"/>
<evidence type="ECO:0000313" key="1">
    <source>
        <dbReference type="EMBL" id="PLW48098.1"/>
    </source>
</evidence>
<name>A0A2N5VDL4_9BASI</name>
<dbReference type="Proteomes" id="UP000235392">
    <property type="component" value="Unassembled WGS sequence"/>
</dbReference>
<accession>A0A2N5VDL4</accession>
<dbReference type="EMBL" id="PGCI01000026">
    <property type="protein sequence ID" value="PLW48098.1"/>
    <property type="molecule type" value="Genomic_DNA"/>
</dbReference>
<dbReference type="PANTHER" id="PTHR33069:SF3">
    <property type="entry name" value="DYNEIN HEAVY CHAIN TAIL DOMAIN-CONTAINING PROTEIN"/>
    <property type="match status" value="1"/>
</dbReference>
<protein>
    <submittedName>
        <fullName evidence="1">Uncharacterized protein</fullName>
    </submittedName>
</protein>
<sequence>MQSELDQNLHQITSLTTGIRQQSMFSPARTDDNHLHEFKEFRRQRLSSRIKFLTHELCLIFELCSGSIRHLKIDAPIPANQIHKLYHSPRMIKLITAANKSIDQLIKWLTSHKFITIQEHWKSNLVVFDHKITELNEVINRSIDPPKVGNHKEDKDYDFYSDNVPSLNEAVVPLAQSVIAVIKLCRLFFKKFA</sequence>